<evidence type="ECO:0000313" key="5">
    <source>
        <dbReference type="EMBL" id="GMS87405.1"/>
    </source>
</evidence>
<evidence type="ECO:0000313" key="6">
    <source>
        <dbReference type="Proteomes" id="UP001432027"/>
    </source>
</evidence>
<keyword evidence="6" id="KW-1185">Reference proteome</keyword>
<dbReference type="InterPro" id="IPR050394">
    <property type="entry name" value="Homeobox_NK-like"/>
</dbReference>
<protein>
    <recommendedName>
        <fullName evidence="4">Homeobox domain-containing protein</fullName>
    </recommendedName>
</protein>
<gene>
    <name evidence="5" type="ORF">PENTCL1PPCAC_9580</name>
</gene>
<reference evidence="5" key="1">
    <citation type="submission" date="2023-10" db="EMBL/GenBank/DDBJ databases">
        <title>Genome assembly of Pristionchus species.</title>
        <authorList>
            <person name="Yoshida K."/>
            <person name="Sommer R.J."/>
        </authorList>
    </citation>
    <scope>NUCLEOTIDE SEQUENCE</scope>
    <source>
        <strain evidence="5">RS0144</strain>
    </source>
</reference>
<dbReference type="InterPro" id="IPR009057">
    <property type="entry name" value="Homeodomain-like_sf"/>
</dbReference>
<keyword evidence="2 3" id="KW-0371">Homeobox</keyword>
<comment type="caution">
    <text evidence="5">The sequence shown here is derived from an EMBL/GenBank/DDBJ whole genome shotgun (WGS) entry which is preliminary data.</text>
</comment>
<dbReference type="Pfam" id="PF00046">
    <property type="entry name" value="Homeodomain"/>
    <property type="match status" value="1"/>
</dbReference>
<dbReference type="GO" id="GO:0000978">
    <property type="term" value="F:RNA polymerase II cis-regulatory region sequence-specific DNA binding"/>
    <property type="evidence" value="ECO:0007669"/>
    <property type="project" value="TreeGrafter"/>
</dbReference>
<dbReference type="PANTHER" id="PTHR24340">
    <property type="entry name" value="HOMEOBOX PROTEIN NKX"/>
    <property type="match status" value="1"/>
</dbReference>
<name>A0AAV5T4Z0_9BILA</name>
<evidence type="ECO:0000256" key="3">
    <source>
        <dbReference type="RuleBase" id="RU000682"/>
    </source>
</evidence>
<dbReference type="SUPFAM" id="SSF46689">
    <property type="entry name" value="Homeodomain-like"/>
    <property type="match status" value="1"/>
</dbReference>
<evidence type="ECO:0000256" key="1">
    <source>
        <dbReference type="ARBA" id="ARBA00004123"/>
    </source>
</evidence>
<dbReference type="InterPro" id="IPR001356">
    <property type="entry name" value="HD"/>
</dbReference>
<comment type="subcellular location">
    <subcellularLocation>
        <location evidence="1 2 3">Nucleus</location>
    </subcellularLocation>
</comment>
<feature type="non-terminal residue" evidence="5">
    <location>
        <position position="1"/>
    </location>
</feature>
<dbReference type="EMBL" id="BTSX01000003">
    <property type="protein sequence ID" value="GMS87405.1"/>
    <property type="molecule type" value="Genomic_DNA"/>
</dbReference>
<organism evidence="5 6">
    <name type="scientific">Pristionchus entomophagus</name>
    <dbReference type="NCBI Taxonomy" id="358040"/>
    <lineage>
        <taxon>Eukaryota</taxon>
        <taxon>Metazoa</taxon>
        <taxon>Ecdysozoa</taxon>
        <taxon>Nematoda</taxon>
        <taxon>Chromadorea</taxon>
        <taxon>Rhabditida</taxon>
        <taxon>Rhabditina</taxon>
        <taxon>Diplogasteromorpha</taxon>
        <taxon>Diplogasteroidea</taxon>
        <taxon>Neodiplogasteridae</taxon>
        <taxon>Pristionchus</taxon>
    </lineage>
</organism>
<dbReference type="Gene3D" id="1.10.10.60">
    <property type="entry name" value="Homeodomain-like"/>
    <property type="match status" value="1"/>
</dbReference>
<dbReference type="Proteomes" id="UP001432027">
    <property type="component" value="Unassembled WGS sequence"/>
</dbReference>
<dbReference type="GO" id="GO:0030154">
    <property type="term" value="P:cell differentiation"/>
    <property type="evidence" value="ECO:0007669"/>
    <property type="project" value="TreeGrafter"/>
</dbReference>
<dbReference type="AlphaFoldDB" id="A0AAV5T4Z0"/>
<dbReference type="PROSITE" id="PS50071">
    <property type="entry name" value="HOMEOBOX_2"/>
    <property type="match status" value="1"/>
</dbReference>
<keyword evidence="2 3" id="KW-0539">Nucleus</keyword>
<proteinExistence type="predicted"/>
<accession>A0AAV5T4Z0</accession>
<dbReference type="CDD" id="cd00086">
    <property type="entry name" value="homeodomain"/>
    <property type="match status" value="1"/>
</dbReference>
<dbReference type="SMART" id="SM00389">
    <property type="entry name" value="HOX"/>
    <property type="match status" value="1"/>
</dbReference>
<feature type="domain" description="Homeobox" evidence="4">
    <location>
        <begin position="28"/>
        <end position="88"/>
    </location>
</feature>
<evidence type="ECO:0000256" key="2">
    <source>
        <dbReference type="PROSITE-ProRule" id="PRU00108"/>
    </source>
</evidence>
<dbReference type="GO" id="GO:0005634">
    <property type="term" value="C:nucleus"/>
    <property type="evidence" value="ECO:0007669"/>
    <property type="project" value="UniProtKB-SubCell"/>
</dbReference>
<keyword evidence="2 3" id="KW-0238">DNA-binding</keyword>
<feature type="DNA-binding region" description="Homeobox" evidence="2">
    <location>
        <begin position="30"/>
        <end position="89"/>
    </location>
</feature>
<sequence>LAMNQAPQVNQRMPAANAIFAVGHANKNAKKARHAVFSAAQLAGLLNSFMHNAYLSKTNREALCNALGLTEIQVKTWFQRYRTKRRRQWPAAWLRTDEDETYNDSVDGYETP</sequence>
<evidence type="ECO:0000259" key="4">
    <source>
        <dbReference type="PROSITE" id="PS50071"/>
    </source>
</evidence>
<dbReference type="GO" id="GO:0000981">
    <property type="term" value="F:DNA-binding transcription factor activity, RNA polymerase II-specific"/>
    <property type="evidence" value="ECO:0007669"/>
    <property type="project" value="TreeGrafter"/>
</dbReference>